<feature type="transmembrane region" description="Helical" evidence="9">
    <location>
        <begin position="84"/>
        <end position="110"/>
    </location>
</feature>
<feature type="transmembrane region" description="Helical" evidence="9">
    <location>
        <begin position="116"/>
        <end position="137"/>
    </location>
</feature>
<keyword evidence="5 9" id="KW-0653">Protein transport</keyword>
<protein>
    <recommendedName>
        <fullName evidence="9">Vesicle transport protein</fullName>
    </recommendedName>
</protein>
<name>A0A9Q0YGJ8_HOLLE</name>
<sequence length="222" mass="24214">MSDLNADLKSYLSGSKSKKGSGGNGSGIKLTSVTSWFGSEKASQSAPVSEDEEPLMTEQDSTNGWFSQAQKDPWCPTLTKKQRIVGFMMCLLGGLACFLFAWCFLPVLALKPRKFALLYTLGSIFTLGSFALLWGPVNHLKHLFSVQRLPFTAAYFGTIAATLYFVFVKQITLMALICSICQVIALVWYLVSYIPGGQTGLTFFSKLFATVAGKTISNTLPV</sequence>
<evidence type="ECO:0000256" key="2">
    <source>
        <dbReference type="ARBA" id="ARBA00004141"/>
    </source>
</evidence>
<comment type="caution">
    <text evidence="10">The sequence shown here is derived from an EMBL/GenBank/DDBJ whole genome shotgun (WGS) entry which is preliminary data.</text>
</comment>
<dbReference type="GO" id="GO:0016192">
    <property type="term" value="P:vesicle-mediated transport"/>
    <property type="evidence" value="ECO:0007669"/>
    <property type="project" value="InterPro"/>
</dbReference>
<evidence type="ECO:0000313" key="10">
    <source>
        <dbReference type="EMBL" id="KAJ8021609.1"/>
    </source>
</evidence>
<dbReference type="PANTHER" id="PTHR23137">
    <property type="entry name" value="VESICLE TRANSPORT PROTEIN-RELATED"/>
    <property type="match status" value="1"/>
</dbReference>
<evidence type="ECO:0000256" key="6">
    <source>
        <dbReference type="ARBA" id="ARBA00022989"/>
    </source>
</evidence>
<dbReference type="Proteomes" id="UP001152320">
    <property type="component" value="Chromosome 21"/>
</dbReference>
<evidence type="ECO:0000256" key="9">
    <source>
        <dbReference type="RuleBase" id="RU363111"/>
    </source>
</evidence>
<dbReference type="InterPro" id="IPR007305">
    <property type="entry name" value="Vesicle_transpt_Got1/SFT2"/>
</dbReference>
<dbReference type="InterPro" id="IPR011691">
    <property type="entry name" value="Vesicle_transpt_SFT2"/>
</dbReference>
<accession>A0A9Q0YGJ8</accession>
<proteinExistence type="inferred from homology"/>
<keyword evidence="4 9" id="KW-0812">Transmembrane</keyword>
<dbReference type="PANTHER" id="PTHR23137:SF36">
    <property type="entry name" value="VESICLE TRANSPORT PROTEIN SFT2C"/>
    <property type="match status" value="1"/>
</dbReference>
<dbReference type="AlphaFoldDB" id="A0A9Q0YGJ8"/>
<keyword evidence="11" id="KW-1185">Reference proteome</keyword>
<dbReference type="GO" id="GO:0005737">
    <property type="term" value="C:cytoplasm"/>
    <property type="evidence" value="ECO:0007669"/>
    <property type="project" value="UniProtKB-ARBA"/>
</dbReference>
<dbReference type="OrthoDB" id="660759at2759"/>
<dbReference type="GO" id="GO:0016020">
    <property type="term" value="C:membrane"/>
    <property type="evidence" value="ECO:0007669"/>
    <property type="project" value="UniProtKB-SubCell"/>
</dbReference>
<evidence type="ECO:0000256" key="8">
    <source>
        <dbReference type="ARBA" id="ARBA00025800"/>
    </source>
</evidence>
<evidence type="ECO:0000256" key="7">
    <source>
        <dbReference type="ARBA" id="ARBA00023136"/>
    </source>
</evidence>
<evidence type="ECO:0000313" key="11">
    <source>
        <dbReference type="Proteomes" id="UP001152320"/>
    </source>
</evidence>
<keyword evidence="7 9" id="KW-0472">Membrane</keyword>
<evidence type="ECO:0000256" key="5">
    <source>
        <dbReference type="ARBA" id="ARBA00022927"/>
    </source>
</evidence>
<evidence type="ECO:0000256" key="3">
    <source>
        <dbReference type="ARBA" id="ARBA00022448"/>
    </source>
</evidence>
<comment type="similarity">
    <text evidence="8 9">Belongs to the SFT2 family.</text>
</comment>
<gene>
    <name evidence="10" type="ORF">HOLleu_38860</name>
</gene>
<organism evidence="10 11">
    <name type="scientific">Holothuria leucospilota</name>
    <name type="common">Black long sea cucumber</name>
    <name type="synonym">Mertensiothuria leucospilota</name>
    <dbReference type="NCBI Taxonomy" id="206669"/>
    <lineage>
        <taxon>Eukaryota</taxon>
        <taxon>Metazoa</taxon>
        <taxon>Echinodermata</taxon>
        <taxon>Eleutherozoa</taxon>
        <taxon>Echinozoa</taxon>
        <taxon>Holothuroidea</taxon>
        <taxon>Aspidochirotacea</taxon>
        <taxon>Aspidochirotida</taxon>
        <taxon>Holothuriidae</taxon>
        <taxon>Holothuria</taxon>
    </lineage>
</organism>
<feature type="transmembrane region" description="Helical" evidence="9">
    <location>
        <begin position="173"/>
        <end position="191"/>
    </location>
</feature>
<comment type="function">
    <text evidence="1 9">May be involved in fusion of retrograde transport vesicles derived from an endocytic compartment with the Golgi complex.</text>
</comment>
<dbReference type="EMBL" id="JAIZAY010000021">
    <property type="protein sequence ID" value="KAJ8021609.1"/>
    <property type="molecule type" value="Genomic_DNA"/>
</dbReference>
<feature type="transmembrane region" description="Helical" evidence="9">
    <location>
        <begin position="149"/>
        <end position="167"/>
    </location>
</feature>
<keyword evidence="3 9" id="KW-0813">Transport</keyword>
<dbReference type="Pfam" id="PF04178">
    <property type="entry name" value="Got1"/>
    <property type="match status" value="1"/>
</dbReference>
<evidence type="ECO:0000256" key="4">
    <source>
        <dbReference type="ARBA" id="ARBA00022692"/>
    </source>
</evidence>
<reference evidence="10" key="1">
    <citation type="submission" date="2021-10" db="EMBL/GenBank/DDBJ databases">
        <title>Tropical sea cucumber genome reveals ecological adaptation and Cuvierian tubules defense mechanism.</title>
        <authorList>
            <person name="Chen T."/>
        </authorList>
    </citation>
    <scope>NUCLEOTIDE SEQUENCE</scope>
    <source>
        <strain evidence="10">Nanhai2018</strain>
        <tissue evidence="10">Muscle</tissue>
    </source>
</reference>
<keyword evidence="6 9" id="KW-1133">Transmembrane helix</keyword>
<dbReference type="GO" id="GO:0015031">
    <property type="term" value="P:protein transport"/>
    <property type="evidence" value="ECO:0007669"/>
    <property type="project" value="UniProtKB-KW"/>
</dbReference>
<evidence type="ECO:0000256" key="1">
    <source>
        <dbReference type="ARBA" id="ARBA00003566"/>
    </source>
</evidence>
<comment type="subcellular location">
    <subcellularLocation>
        <location evidence="2 9">Membrane</location>
        <topology evidence="2 9">Multi-pass membrane protein</topology>
    </subcellularLocation>
</comment>
<dbReference type="GO" id="GO:0012505">
    <property type="term" value="C:endomembrane system"/>
    <property type="evidence" value="ECO:0007669"/>
    <property type="project" value="UniProtKB-ARBA"/>
</dbReference>